<proteinExistence type="predicted"/>
<keyword evidence="3" id="KW-1185">Reference proteome</keyword>
<dbReference type="Proteomes" id="UP001055439">
    <property type="component" value="Chromosome 10"/>
</dbReference>
<protein>
    <submittedName>
        <fullName evidence="2">Tetraspanin family</fullName>
    </submittedName>
</protein>
<keyword evidence="1" id="KW-0472">Membrane</keyword>
<feature type="transmembrane region" description="Helical" evidence="1">
    <location>
        <begin position="12"/>
        <end position="34"/>
    </location>
</feature>
<dbReference type="OrthoDB" id="432835at2759"/>
<keyword evidence="1" id="KW-0812">Transmembrane</keyword>
<keyword evidence="1" id="KW-1133">Transmembrane helix</keyword>
<evidence type="ECO:0000256" key="1">
    <source>
        <dbReference type="SAM" id="Phobius"/>
    </source>
</evidence>
<evidence type="ECO:0000313" key="2">
    <source>
        <dbReference type="EMBL" id="URD82363.1"/>
    </source>
</evidence>
<dbReference type="AlphaFoldDB" id="A0A9E7JIK8"/>
<name>A0A9E7JIK8_9LILI</name>
<organism evidence="2 3">
    <name type="scientific">Musa troglodytarum</name>
    <name type="common">fe'i banana</name>
    <dbReference type="NCBI Taxonomy" id="320322"/>
    <lineage>
        <taxon>Eukaryota</taxon>
        <taxon>Viridiplantae</taxon>
        <taxon>Streptophyta</taxon>
        <taxon>Embryophyta</taxon>
        <taxon>Tracheophyta</taxon>
        <taxon>Spermatophyta</taxon>
        <taxon>Magnoliopsida</taxon>
        <taxon>Liliopsida</taxon>
        <taxon>Zingiberales</taxon>
        <taxon>Musaceae</taxon>
        <taxon>Musa</taxon>
    </lineage>
</organism>
<sequence>MACRRLWECLLNLLNFLLTLTGLAMVGYGAYLLVEWNTASSAGNDPVSPTSGHPEFSKFGRSMIVTISLSTSILDKLPKACGISDSSFFMWFCHCLKYIPADVTGNFDTIYDFLEHHWKIAKWVALGAVVLEVIVEYY</sequence>
<dbReference type="EMBL" id="CP097503">
    <property type="protein sequence ID" value="URD82363.1"/>
    <property type="molecule type" value="Genomic_DNA"/>
</dbReference>
<reference evidence="2" key="1">
    <citation type="submission" date="2022-05" db="EMBL/GenBank/DDBJ databases">
        <title>The Musa troglodytarum L. genome provides insights into the mechanism of non-climacteric behaviour and enrichment of carotenoids.</title>
        <authorList>
            <person name="Wang J."/>
        </authorList>
    </citation>
    <scope>NUCLEOTIDE SEQUENCE</scope>
    <source>
        <tissue evidence="2">Leaf</tissue>
    </source>
</reference>
<accession>A0A9E7JIK8</accession>
<evidence type="ECO:0000313" key="3">
    <source>
        <dbReference type="Proteomes" id="UP001055439"/>
    </source>
</evidence>
<gene>
    <name evidence="2" type="ORF">MUK42_05615</name>
</gene>